<accession>A0A8J3CRT2</accession>
<dbReference type="Proteomes" id="UP000634004">
    <property type="component" value="Unassembled WGS sequence"/>
</dbReference>
<gene>
    <name evidence="2" type="ORF">GCM10009069_26740</name>
</gene>
<name>A0A8J3CRT2_9PROT</name>
<evidence type="ECO:0000313" key="3">
    <source>
        <dbReference type="Proteomes" id="UP000634004"/>
    </source>
</evidence>
<reference evidence="2" key="2">
    <citation type="submission" date="2020-09" db="EMBL/GenBank/DDBJ databases">
        <authorList>
            <person name="Sun Q."/>
            <person name="Kim S."/>
        </authorList>
    </citation>
    <scope>NUCLEOTIDE SEQUENCE</scope>
    <source>
        <strain evidence="2">KCTC 32513</strain>
    </source>
</reference>
<comment type="caution">
    <text evidence="2">The sequence shown here is derived from an EMBL/GenBank/DDBJ whole genome shotgun (WGS) entry which is preliminary data.</text>
</comment>
<organism evidence="2 3">
    <name type="scientific">Algimonas arctica</name>
    <dbReference type="NCBI Taxonomy" id="1479486"/>
    <lineage>
        <taxon>Bacteria</taxon>
        <taxon>Pseudomonadati</taxon>
        <taxon>Pseudomonadota</taxon>
        <taxon>Alphaproteobacteria</taxon>
        <taxon>Maricaulales</taxon>
        <taxon>Robiginitomaculaceae</taxon>
        <taxon>Algimonas</taxon>
    </lineage>
</organism>
<protein>
    <submittedName>
        <fullName evidence="2">Uncharacterized protein</fullName>
    </submittedName>
</protein>
<keyword evidence="3" id="KW-1185">Reference proteome</keyword>
<evidence type="ECO:0000256" key="1">
    <source>
        <dbReference type="SAM" id="MobiDB-lite"/>
    </source>
</evidence>
<evidence type="ECO:0000313" key="2">
    <source>
        <dbReference type="EMBL" id="GHB02605.1"/>
    </source>
</evidence>
<proteinExistence type="predicted"/>
<sequence length="67" mass="7535">MRTRAARFQHGAEVSNGGSLTIGARDMDAGRQTVLRSTQGLKHLFDPRQAEVYYTGVETPEVFQRRL</sequence>
<reference evidence="2" key="1">
    <citation type="journal article" date="2014" name="Int. J. Syst. Evol. Microbiol.">
        <title>Complete genome sequence of Corynebacterium casei LMG S-19264T (=DSM 44701T), isolated from a smear-ripened cheese.</title>
        <authorList>
            <consortium name="US DOE Joint Genome Institute (JGI-PGF)"/>
            <person name="Walter F."/>
            <person name="Albersmeier A."/>
            <person name="Kalinowski J."/>
            <person name="Ruckert C."/>
        </authorList>
    </citation>
    <scope>NUCLEOTIDE SEQUENCE</scope>
    <source>
        <strain evidence="2">KCTC 32513</strain>
    </source>
</reference>
<dbReference type="AlphaFoldDB" id="A0A8J3CRT2"/>
<dbReference type="EMBL" id="BMZH01000014">
    <property type="protein sequence ID" value="GHB02605.1"/>
    <property type="molecule type" value="Genomic_DNA"/>
</dbReference>
<feature type="region of interest" description="Disordered" evidence="1">
    <location>
        <begin position="1"/>
        <end position="25"/>
    </location>
</feature>